<evidence type="ECO:0000313" key="3">
    <source>
        <dbReference type="Proteomes" id="UP000183471"/>
    </source>
</evidence>
<feature type="signal peptide" evidence="1">
    <location>
        <begin position="1"/>
        <end position="24"/>
    </location>
</feature>
<protein>
    <recommendedName>
        <fullName evidence="4">DUF2490 domain-containing protein</fullName>
    </recommendedName>
</protein>
<keyword evidence="3" id="KW-1185">Reference proteome</keyword>
<dbReference type="RefSeq" id="WP_074630753.1">
    <property type="nucleotide sequence ID" value="NZ_FNKY01000001.1"/>
</dbReference>
<evidence type="ECO:0000256" key="1">
    <source>
        <dbReference type="SAM" id="SignalP"/>
    </source>
</evidence>
<dbReference type="Proteomes" id="UP000183471">
    <property type="component" value="Unassembled WGS sequence"/>
</dbReference>
<evidence type="ECO:0008006" key="4">
    <source>
        <dbReference type="Google" id="ProtNLM"/>
    </source>
</evidence>
<accession>A0ABY0T918</accession>
<feature type="chain" id="PRO_5046878464" description="DUF2490 domain-containing protein" evidence="1">
    <location>
        <begin position="25"/>
        <end position="255"/>
    </location>
</feature>
<dbReference type="EMBL" id="FNKY01000001">
    <property type="protein sequence ID" value="SDQ38185.1"/>
    <property type="molecule type" value="Genomic_DNA"/>
</dbReference>
<name>A0ABY0T918_9PROT</name>
<comment type="caution">
    <text evidence="2">The sequence shown here is derived from an EMBL/GenBank/DDBJ whole genome shotgun (WGS) entry which is preliminary data.</text>
</comment>
<dbReference type="Pfam" id="PF10677">
    <property type="entry name" value="DUF2490"/>
    <property type="match status" value="1"/>
</dbReference>
<dbReference type="InterPro" id="IPR019619">
    <property type="entry name" value="DUF2490"/>
</dbReference>
<keyword evidence="1" id="KW-0732">Signal</keyword>
<gene>
    <name evidence="2" type="ORF">SAMN05216402_0634</name>
</gene>
<reference evidence="2 3" key="1">
    <citation type="submission" date="2016-10" db="EMBL/GenBank/DDBJ databases">
        <authorList>
            <person name="Varghese N."/>
            <person name="Submissions S."/>
        </authorList>
    </citation>
    <scope>NUCLEOTIDE SEQUENCE [LARGE SCALE GENOMIC DNA]</scope>
    <source>
        <strain evidence="2 3">Nl1</strain>
    </source>
</reference>
<sequence length="255" mass="28587">MLNKIRISTALVLSGLVLSGPATAQQFADDVSDFAVWGNITATGNFGAFNPNNPTLAKVKWWAEGQGRFADDASKFSQAIVRPGVGYQLTETTSIWVGYAWTPTTTPYVKNTYDEHRVWQQVLWSDKFSWGRLTARSRLEERFVPDHIGTASNPGDPSPSNSKMAARYRQLIKASIPLSFAPGFSYIIQDEAFVSLNDTDWVPRRGFDQNRFFTGLGYAFTKQITGEVGYMNQYIIRRGANYMGHILSVNLLMNF</sequence>
<evidence type="ECO:0000313" key="2">
    <source>
        <dbReference type="EMBL" id="SDQ38185.1"/>
    </source>
</evidence>
<organism evidence="2 3">
    <name type="scientific">Nitrosospira multiformis</name>
    <dbReference type="NCBI Taxonomy" id="1231"/>
    <lineage>
        <taxon>Bacteria</taxon>
        <taxon>Pseudomonadati</taxon>
        <taxon>Pseudomonadota</taxon>
        <taxon>Betaproteobacteria</taxon>
        <taxon>Nitrosomonadales</taxon>
        <taxon>Nitrosomonadaceae</taxon>
        <taxon>Nitrosospira</taxon>
    </lineage>
</organism>
<proteinExistence type="predicted"/>